<accession>X1H1Z1</accession>
<protein>
    <submittedName>
        <fullName evidence="2">Uncharacterized protein</fullName>
    </submittedName>
</protein>
<name>X1H1Z1_9ZZZZ</name>
<reference evidence="2" key="1">
    <citation type="journal article" date="2014" name="Front. Microbiol.">
        <title>High frequency of phylogenetically diverse reductive dehalogenase-homologous genes in deep subseafloor sedimentary metagenomes.</title>
        <authorList>
            <person name="Kawai M."/>
            <person name="Futagami T."/>
            <person name="Toyoda A."/>
            <person name="Takaki Y."/>
            <person name="Nishi S."/>
            <person name="Hori S."/>
            <person name="Arai W."/>
            <person name="Tsubouchi T."/>
            <person name="Morono Y."/>
            <person name="Uchiyama I."/>
            <person name="Ito T."/>
            <person name="Fujiyama A."/>
            <person name="Inagaki F."/>
            <person name="Takami H."/>
        </authorList>
    </citation>
    <scope>NUCLEOTIDE SEQUENCE</scope>
    <source>
        <strain evidence="2">Expedition CK06-06</strain>
    </source>
</reference>
<dbReference type="AlphaFoldDB" id="X1H1Z1"/>
<evidence type="ECO:0000313" key="2">
    <source>
        <dbReference type="EMBL" id="GAH47884.1"/>
    </source>
</evidence>
<gene>
    <name evidence="2" type="ORF">S03H2_35269</name>
</gene>
<dbReference type="EMBL" id="BARU01021555">
    <property type="protein sequence ID" value="GAH47884.1"/>
    <property type="molecule type" value="Genomic_DNA"/>
</dbReference>
<feature type="region of interest" description="Disordered" evidence="1">
    <location>
        <begin position="1"/>
        <end position="23"/>
    </location>
</feature>
<sequence length="39" mass="4193">MSEFNIHSANRLPPGPSGMGAKVVEGTLSLIQKKRRSTP</sequence>
<feature type="non-terminal residue" evidence="2">
    <location>
        <position position="39"/>
    </location>
</feature>
<comment type="caution">
    <text evidence="2">The sequence shown here is derived from an EMBL/GenBank/DDBJ whole genome shotgun (WGS) entry which is preliminary data.</text>
</comment>
<organism evidence="2">
    <name type="scientific">marine sediment metagenome</name>
    <dbReference type="NCBI Taxonomy" id="412755"/>
    <lineage>
        <taxon>unclassified sequences</taxon>
        <taxon>metagenomes</taxon>
        <taxon>ecological metagenomes</taxon>
    </lineage>
</organism>
<proteinExistence type="predicted"/>
<evidence type="ECO:0000256" key="1">
    <source>
        <dbReference type="SAM" id="MobiDB-lite"/>
    </source>
</evidence>